<dbReference type="AlphaFoldDB" id="A0A420WJP8"/>
<name>A0A420WJP8_9PROT</name>
<feature type="region of interest" description="Disordered" evidence="1">
    <location>
        <begin position="72"/>
        <end position="99"/>
    </location>
</feature>
<dbReference type="InParanoid" id="A0A420WJP8"/>
<dbReference type="RefSeq" id="WP_121099036.1">
    <property type="nucleotide sequence ID" value="NZ_RBII01000001.1"/>
</dbReference>
<proteinExistence type="predicted"/>
<reference evidence="2 3" key="1">
    <citation type="submission" date="2018-10" db="EMBL/GenBank/DDBJ databases">
        <title>Genomic Encyclopedia of Type Strains, Phase IV (KMG-IV): sequencing the most valuable type-strain genomes for metagenomic binning, comparative biology and taxonomic classification.</title>
        <authorList>
            <person name="Goeker M."/>
        </authorList>
    </citation>
    <scope>NUCLEOTIDE SEQUENCE [LARGE SCALE GENOMIC DNA]</scope>
    <source>
        <strain evidence="2 3">DSM 22008</strain>
    </source>
</reference>
<evidence type="ECO:0000256" key="1">
    <source>
        <dbReference type="SAM" id="MobiDB-lite"/>
    </source>
</evidence>
<dbReference type="Pfam" id="PF04380">
    <property type="entry name" value="BMFP"/>
    <property type="match status" value="1"/>
</dbReference>
<protein>
    <submittedName>
        <fullName evidence="2">BMFP domain-containing protein YqiC</fullName>
    </submittedName>
</protein>
<accession>A0A420WJP8</accession>
<sequence length="99" mass="10669">MQSRSKPFEDLSNFITNAAGALKGVGDEVKAMTRSQAEKFIADMDLVSRDEHEVLKARLDKALAEIEALKAAKPATAKRSAQKKPAAKKSAAKKTPSTK</sequence>
<dbReference type="EMBL" id="RBII01000001">
    <property type="protein sequence ID" value="RKQ71240.1"/>
    <property type="molecule type" value="Genomic_DNA"/>
</dbReference>
<comment type="caution">
    <text evidence="2">The sequence shown here is derived from an EMBL/GenBank/DDBJ whole genome shotgun (WGS) entry which is preliminary data.</text>
</comment>
<evidence type="ECO:0000313" key="3">
    <source>
        <dbReference type="Proteomes" id="UP000282211"/>
    </source>
</evidence>
<evidence type="ECO:0000313" key="2">
    <source>
        <dbReference type="EMBL" id="RKQ71240.1"/>
    </source>
</evidence>
<feature type="compositionally biased region" description="Basic residues" evidence="1">
    <location>
        <begin position="80"/>
        <end position="92"/>
    </location>
</feature>
<dbReference type="InterPro" id="IPR007475">
    <property type="entry name" value="UbiK"/>
</dbReference>
<keyword evidence="3" id="KW-1185">Reference proteome</keyword>
<dbReference type="Proteomes" id="UP000282211">
    <property type="component" value="Unassembled WGS sequence"/>
</dbReference>
<gene>
    <name evidence="2" type="ORF">DES40_0553</name>
</gene>
<organism evidence="2 3">
    <name type="scientific">Litorimonas taeanensis</name>
    <dbReference type="NCBI Taxonomy" id="568099"/>
    <lineage>
        <taxon>Bacteria</taxon>
        <taxon>Pseudomonadati</taxon>
        <taxon>Pseudomonadota</taxon>
        <taxon>Alphaproteobacteria</taxon>
        <taxon>Maricaulales</taxon>
        <taxon>Robiginitomaculaceae</taxon>
    </lineage>
</organism>
<dbReference type="OrthoDB" id="7392124at2"/>